<name>A0ABW8CP72_STRBI</name>
<keyword evidence="2" id="KW-1185">Reference proteome</keyword>
<protein>
    <submittedName>
        <fullName evidence="1">Imm50 family immunity protein</fullName>
    </submittedName>
</protein>
<dbReference type="Pfam" id="PF15594">
    <property type="entry name" value="Imm50"/>
    <property type="match status" value="1"/>
</dbReference>
<evidence type="ECO:0000313" key="2">
    <source>
        <dbReference type="Proteomes" id="UP001614391"/>
    </source>
</evidence>
<evidence type="ECO:0000313" key="1">
    <source>
        <dbReference type="EMBL" id="MFI9119352.1"/>
    </source>
</evidence>
<proteinExistence type="predicted"/>
<comment type="caution">
    <text evidence="1">The sequence shown here is derived from an EMBL/GenBank/DDBJ whole genome shotgun (WGS) entry which is preliminary data.</text>
</comment>
<dbReference type="EMBL" id="JBITYT010000003">
    <property type="protein sequence ID" value="MFI9119352.1"/>
    <property type="molecule type" value="Genomic_DNA"/>
</dbReference>
<dbReference type="Proteomes" id="UP001614391">
    <property type="component" value="Unassembled WGS sequence"/>
</dbReference>
<sequence length="135" mass="14879">MSEFDWTAIVGSTEEVADTYTTPPDLKECKLHYAQIDERGTSVTLMLETTELPDKPALAWANREYNTVEIYLRFTGVKGLKINGWEAGARDAEIILSPQGSKGVRVSVEAAGSQLSFEASESSLIRTRSYLSGKE</sequence>
<dbReference type="RefSeq" id="WP_399612206.1">
    <property type="nucleotide sequence ID" value="NZ_JBITYT010000003.1"/>
</dbReference>
<gene>
    <name evidence="1" type="ORF">ACIGW0_08150</name>
</gene>
<organism evidence="1 2">
    <name type="scientific">Streptomyces bikiniensis</name>
    <dbReference type="NCBI Taxonomy" id="1896"/>
    <lineage>
        <taxon>Bacteria</taxon>
        <taxon>Bacillati</taxon>
        <taxon>Actinomycetota</taxon>
        <taxon>Actinomycetes</taxon>
        <taxon>Kitasatosporales</taxon>
        <taxon>Streptomycetaceae</taxon>
        <taxon>Streptomyces</taxon>
    </lineage>
</organism>
<dbReference type="InterPro" id="IPR028957">
    <property type="entry name" value="Imm50"/>
</dbReference>
<accession>A0ABW8CP72</accession>
<reference evidence="1 2" key="1">
    <citation type="submission" date="2024-10" db="EMBL/GenBank/DDBJ databases">
        <title>The Natural Products Discovery Center: Release of the First 8490 Sequenced Strains for Exploring Actinobacteria Biosynthetic Diversity.</title>
        <authorList>
            <person name="Kalkreuter E."/>
            <person name="Kautsar S.A."/>
            <person name="Yang D."/>
            <person name="Bader C.D."/>
            <person name="Teijaro C.N."/>
            <person name="Fluegel L."/>
            <person name="Davis C.M."/>
            <person name="Simpson J.R."/>
            <person name="Lauterbach L."/>
            <person name="Steele A.D."/>
            <person name="Gui C."/>
            <person name="Meng S."/>
            <person name="Li G."/>
            <person name="Viehrig K."/>
            <person name="Ye F."/>
            <person name="Su P."/>
            <person name="Kiefer A.F."/>
            <person name="Nichols A."/>
            <person name="Cepeda A.J."/>
            <person name="Yan W."/>
            <person name="Fan B."/>
            <person name="Jiang Y."/>
            <person name="Adhikari A."/>
            <person name="Zheng C.-J."/>
            <person name="Schuster L."/>
            <person name="Cowan T.M."/>
            <person name="Smanski M.J."/>
            <person name="Chevrette M.G."/>
            <person name="De Carvalho L.P.S."/>
            <person name="Shen B."/>
        </authorList>
    </citation>
    <scope>NUCLEOTIDE SEQUENCE [LARGE SCALE GENOMIC DNA]</scope>
    <source>
        <strain evidence="1 2">NPDC053346</strain>
    </source>
</reference>